<dbReference type="Proteomes" id="UP000095283">
    <property type="component" value="Unplaced"/>
</dbReference>
<accession>A0A1I7WLL1</accession>
<reference evidence="3" key="1">
    <citation type="submission" date="2016-11" db="UniProtKB">
        <authorList>
            <consortium name="WormBaseParasite"/>
        </authorList>
    </citation>
    <scope>IDENTIFICATION</scope>
</reference>
<dbReference type="WBParaSite" id="Hba_06031">
    <property type="protein sequence ID" value="Hba_06031"/>
    <property type="gene ID" value="Hba_06031"/>
</dbReference>
<proteinExistence type="predicted"/>
<evidence type="ECO:0000313" key="2">
    <source>
        <dbReference type="Proteomes" id="UP000095283"/>
    </source>
</evidence>
<protein>
    <submittedName>
        <fullName evidence="3">Secreted protein</fullName>
    </submittedName>
</protein>
<evidence type="ECO:0000313" key="3">
    <source>
        <dbReference type="WBParaSite" id="Hba_06031"/>
    </source>
</evidence>
<keyword evidence="1" id="KW-0472">Membrane</keyword>
<sequence>MDVNDPVVYNAKSRMGWLFPFILVVPFATIFDIEPDKPRNKLQYKDIRTFCGAWSTVDSCIQVNSFLSRNLSHLTQPKSGGIAQGRSSWILNANMSMTGTPCIVFNPNTTELIEK</sequence>
<keyword evidence="1" id="KW-0812">Transmembrane</keyword>
<organism evidence="2 3">
    <name type="scientific">Heterorhabditis bacteriophora</name>
    <name type="common">Entomopathogenic nematode worm</name>
    <dbReference type="NCBI Taxonomy" id="37862"/>
    <lineage>
        <taxon>Eukaryota</taxon>
        <taxon>Metazoa</taxon>
        <taxon>Ecdysozoa</taxon>
        <taxon>Nematoda</taxon>
        <taxon>Chromadorea</taxon>
        <taxon>Rhabditida</taxon>
        <taxon>Rhabditina</taxon>
        <taxon>Rhabditomorpha</taxon>
        <taxon>Strongyloidea</taxon>
        <taxon>Heterorhabditidae</taxon>
        <taxon>Heterorhabditis</taxon>
    </lineage>
</organism>
<name>A0A1I7WLL1_HETBA</name>
<feature type="transmembrane region" description="Helical" evidence="1">
    <location>
        <begin position="15"/>
        <end position="33"/>
    </location>
</feature>
<keyword evidence="2" id="KW-1185">Reference proteome</keyword>
<keyword evidence="1" id="KW-1133">Transmembrane helix</keyword>
<dbReference type="AlphaFoldDB" id="A0A1I7WLL1"/>
<evidence type="ECO:0000256" key="1">
    <source>
        <dbReference type="SAM" id="Phobius"/>
    </source>
</evidence>